<keyword evidence="2" id="KW-1185">Reference proteome</keyword>
<name>A0AAE0YRU4_9GAST</name>
<evidence type="ECO:0000313" key="2">
    <source>
        <dbReference type="Proteomes" id="UP001283361"/>
    </source>
</evidence>
<evidence type="ECO:0000313" key="1">
    <source>
        <dbReference type="EMBL" id="KAK3755720.1"/>
    </source>
</evidence>
<gene>
    <name evidence="1" type="ORF">RRG08_060695</name>
</gene>
<sequence length="82" mass="9171">MPQGDKAHLTYTSHGSLSDTFRESSHTQLRLQLCLEADANRRLILTTASQLSISIYAQVTVWLEIMEVRGDGGVGEGLFRRH</sequence>
<organism evidence="1 2">
    <name type="scientific">Elysia crispata</name>
    <name type="common">lettuce slug</name>
    <dbReference type="NCBI Taxonomy" id="231223"/>
    <lineage>
        <taxon>Eukaryota</taxon>
        <taxon>Metazoa</taxon>
        <taxon>Spiralia</taxon>
        <taxon>Lophotrochozoa</taxon>
        <taxon>Mollusca</taxon>
        <taxon>Gastropoda</taxon>
        <taxon>Heterobranchia</taxon>
        <taxon>Euthyneura</taxon>
        <taxon>Panpulmonata</taxon>
        <taxon>Sacoglossa</taxon>
        <taxon>Placobranchoidea</taxon>
        <taxon>Plakobranchidae</taxon>
        <taxon>Elysia</taxon>
    </lineage>
</organism>
<comment type="caution">
    <text evidence="1">The sequence shown here is derived from an EMBL/GenBank/DDBJ whole genome shotgun (WGS) entry which is preliminary data.</text>
</comment>
<protein>
    <submittedName>
        <fullName evidence="1">Uncharacterized protein</fullName>
    </submittedName>
</protein>
<dbReference type="Proteomes" id="UP001283361">
    <property type="component" value="Unassembled WGS sequence"/>
</dbReference>
<dbReference type="AlphaFoldDB" id="A0AAE0YRU4"/>
<dbReference type="EMBL" id="JAWDGP010005591">
    <property type="protein sequence ID" value="KAK3755720.1"/>
    <property type="molecule type" value="Genomic_DNA"/>
</dbReference>
<accession>A0AAE0YRU4</accession>
<proteinExistence type="predicted"/>
<reference evidence="1" key="1">
    <citation type="journal article" date="2023" name="G3 (Bethesda)">
        <title>A reference genome for the long-term kleptoplast-retaining sea slug Elysia crispata morphotype clarki.</title>
        <authorList>
            <person name="Eastman K.E."/>
            <person name="Pendleton A.L."/>
            <person name="Shaikh M.A."/>
            <person name="Suttiyut T."/>
            <person name="Ogas R."/>
            <person name="Tomko P."/>
            <person name="Gavelis G."/>
            <person name="Widhalm J.R."/>
            <person name="Wisecaver J.H."/>
        </authorList>
    </citation>
    <scope>NUCLEOTIDE SEQUENCE</scope>
    <source>
        <strain evidence="1">ECLA1</strain>
    </source>
</reference>